<feature type="binding site" evidence="9">
    <location>
        <position position="60"/>
    </location>
    <ligand>
        <name>substrate</name>
    </ligand>
</feature>
<feature type="binding site" evidence="9">
    <location>
        <begin position="38"/>
        <end position="39"/>
    </location>
    <ligand>
        <name>substrate</name>
    </ligand>
</feature>
<dbReference type="EMBL" id="PGTK01000008">
    <property type="protein sequence ID" value="PJF30578.1"/>
    <property type="molecule type" value="Genomic_DNA"/>
</dbReference>
<dbReference type="GO" id="GO:0003991">
    <property type="term" value="F:acetylglutamate kinase activity"/>
    <property type="evidence" value="ECO:0007669"/>
    <property type="project" value="UniProtKB-UniRule"/>
</dbReference>
<evidence type="ECO:0000256" key="8">
    <source>
        <dbReference type="ARBA" id="ARBA00048141"/>
    </source>
</evidence>
<evidence type="ECO:0000313" key="12">
    <source>
        <dbReference type="Proteomes" id="UP000228921"/>
    </source>
</evidence>
<dbReference type="PANTHER" id="PTHR23342">
    <property type="entry name" value="N-ACETYLGLUTAMATE SYNTHASE"/>
    <property type="match status" value="1"/>
</dbReference>
<evidence type="ECO:0000313" key="11">
    <source>
        <dbReference type="EMBL" id="PJF30578.1"/>
    </source>
</evidence>
<accession>A0A2M8NZ49</accession>
<dbReference type="InterPro" id="IPR001048">
    <property type="entry name" value="Asp/Glu/Uridylate_kinase"/>
</dbReference>
<evidence type="ECO:0000256" key="1">
    <source>
        <dbReference type="ARBA" id="ARBA00004828"/>
    </source>
</evidence>
<evidence type="ECO:0000259" key="10">
    <source>
        <dbReference type="Pfam" id="PF00696"/>
    </source>
</evidence>
<dbReference type="GO" id="GO:0042450">
    <property type="term" value="P:L-arginine biosynthetic process via ornithine"/>
    <property type="evidence" value="ECO:0007669"/>
    <property type="project" value="UniProtKB-UniRule"/>
</dbReference>
<dbReference type="HAMAP" id="MF_00082">
    <property type="entry name" value="ArgB"/>
    <property type="match status" value="1"/>
</dbReference>
<organism evidence="11 12">
    <name type="scientific">Candidatus Thermofonsia Clade 1 bacterium</name>
    <dbReference type="NCBI Taxonomy" id="2364210"/>
    <lineage>
        <taxon>Bacteria</taxon>
        <taxon>Bacillati</taxon>
        <taxon>Chloroflexota</taxon>
        <taxon>Candidatus Thermofontia</taxon>
        <taxon>Candidatus Thermofonsia Clade 1</taxon>
    </lineage>
</organism>
<evidence type="ECO:0000256" key="7">
    <source>
        <dbReference type="ARBA" id="ARBA00022840"/>
    </source>
</evidence>
<dbReference type="SUPFAM" id="SSF53633">
    <property type="entry name" value="Carbamate kinase-like"/>
    <property type="match status" value="1"/>
</dbReference>
<dbReference type="InterPro" id="IPR037528">
    <property type="entry name" value="ArgB"/>
</dbReference>
<protein>
    <recommendedName>
        <fullName evidence="9">Acetylglutamate kinase</fullName>
        <ecNumber evidence="9">2.7.2.8</ecNumber>
    </recommendedName>
    <alternativeName>
        <fullName evidence="9">N-acetyl-L-glutamate 5-phosphotransferase</fullName>
    </alternativeName>
    <alternativeName>
        <fullName evidence="9">NAG kinase</fullName>
        <shortName evidence="9">NAGK</shortName>
    </alternativeName>
</protein>
<name>A0A2M8NZ49_9CHLR</name>
<dbReference type="GO" id="GO:0005737">
    <property type="term" value="C:cytoplasm"/>
    <property type="evidence" value="ECO:0007669"/>
    <property type="project" value="UniProtKB-SubCell"/>
</dbReference>
<keyword evidence="3 9" id="KW-0028">Amino-acid biosynthesis</keyword>
<keyword evidence="9" id="KW-0963">Cytoplasm</keyword>
<evidence type="ECO:0000256" key="9">
    <source>
        <dbReference type="HAMAP-Rule" id="MF_00082"/>
    </source>
</evidence>
<feature type="domain" description="Aspartate/glutamate/uridylate kinase" evidence="10">
    <location>
        <begin position="1"/>
        <end position="233"/>
    </location>
</feature>
<keyword evidence="5 9" id="KW-0547">Nucleotide-binding</keyword>
<feature type="site" description="Transition state stabilizer" evidence="9">
    <location>
        <position position="214"/>
    </location>
</feature>
<dbReference type="Pfam" id="PF00696">
    <property type="entry name" value="AA_kinase"/>
    <property type="match status" value="1"/>
</dbReference>
<comment type="subcellular location">
    <subcellularLocation>
        <location evidence="9">Cytoplasm</location>
    </subcellularLocation>
</comment>
<dbReference type="EC" id="2.7.2.8" evidence="9"/>
<dbReference type="AlphaFoldDB" id="A0A2M8NZ49"/>
<keyword evidence="4 9" id="KW-0808">Transferase</keyword>
<comment type="function">
    <text evidence="9">Catalyzes the ATP-dependent phosphorylation of N-acetyl-L-glutamate.</text>
</comment>
<proteinExistence type="inferred from homology"/>
<dbReference type="InterPro" id="IPR036393">
    <property type="entry name" value="AceGlu_kinase-like_sf"/>
</dbReference>
<gene>
    <name evidence="9 11" type="primary">argB</name>
    <name evidence="11" type="ORF">CUN51_07150</name>
</gene>
<keyword evidence="2 9" id="KW-0055">Arginine biosynthesis</keyword>
<evidence type="ECO:0000256" key="6">
    <source>
        <dbReference type="ARBA" id="ARBA00022777"/>
    </source>
</evidence>
<evidence type="ECO:0000256" key="5">
    <source>
        <dbReference type="ARBA" id="ARBA00022741"/>
    </source>
</evidence>
<comment type="similarity">
    <text evidence="9">Belongs to the acetylglutamate kinase family. ArgB subfamily.</text>
</comment>
<dbReference type="InterPro" id="IPR004662">
    <property type="entry name" value="AcgluKinase_fam"/>
</dbReference>
<feature type="site" description="Transition state stabilizer" evidence="9">
    <location>
        <position position="6"/>
    </location>
</feature>
<sequence>MVTLYKIGGAPLEDSAYLSALAAHLKTLPAPPILVHGGGKAISRLQTAFGIQPRTIGGLRVTDEQTMALVAMALIGEANVNLVAALVREGVEAQGFHGADRGVLRSRPLQHPEGDLGRVGVIHTVRTEVLSEVLSAGVVPVVAPIALADDGGLHNINADQAAGAIAAAIGAAQVIFLTDVAGVLHEGAVVPALRRAEAESLIATGVASGGMAVKLRAALEALSAGVSAARITDVYGLSNGMGTLITA</sequence>
<comment type="pathway">
    <text evidence="1 9">Amino-acid biosynthesis; L-arginine biosynthesis; N(2)-acetyl-L-ornithine from L-glutamate: step 2/4.</text>
</comment>
<reference evidence="11 12" key="1">
    <citation type="submission" date="2017-11" db="EMBL/GenBank/DDBJ databases">
        <title>Evolution of Phototrophy in the Chloroflexi Phylum Driven by Horizontal Gene Transfer.</title>
        <authorList>
            <person name="Ward L.M."/>
            <person name="Hemp J."/>
            <person name="Shih P.M."/>
            <person name="Mcglynn S.E."/>
            <person name="Fischer W."/>
        </authorList>
    </citation>
    <scope>NUCLEOTIDE SEQUENCE [LARGE SCALE GENOMIC DNA]</scope>
    <source>
        <strain evidence="11">CP2_2F</strain>
    </source>
</reference>
<keyword evidence="7 9" id="KW-0067">ATP-binding</keyword>
<dbReference type="NCBIfam" id="TIGR00761">
    <property type="entry name" value="argB"/>
    <property type="match status" value="1"/>
</dbReference>
<comment type="caution">
    <text evidence="11">The sequence shown here is derived from an EMBL/GenBank/DDBJ whole genome shotgun (WGS) entry which is preliminary data.</text>
</comment>
<evidence type="ECO:0000256" key="3">
    <source>
        <dbReference type="ARBA" id="ARBA00022605"/>
    </source>
</evidence>
<dbReference type="UniPathway" id="UPA00068">
    <property type="reaction ID" value="UER00107"/>
</dbReference>
<dbReference type="PANTHER" id="PTHR23342:SF0">
    <property type="entry name" value="N-ACETYLGLUTAMATE SYNTHASE, MITOCHONDRIAL"/>
    <property type="match status" value="1"/>
</dbReference>
<dbReference type="CDD" id="cd04238">
    <property type="entry name" value="AAK_NAGK-like"/>
    <property type="match status" value="1"/>
</dbReference>
<dbReference type="Proteomes" id="UP000228921">
    <property type="component" value="Unassembled WGS sequence"/>
</dbReference>
<dbReference type="PIRSF" id="PIRSF000728">
    <property type="entry name" value="NAGK"/>
    <property type="match status" value="1"/>
</dbReference>
<evidence type="ECO:0000256" key="4">
    <source>
        <dbReference type="ARBA" id="ARBA00022679"/>
    </source>
</evidence>
<feature type="binding site" evidence="9">
    <location>
        <position position="155"/>
    </location>
    <ligand>
        <name>substrate</name>
    </ligand>
</feature>
<keyword evidence="6 9" id="KW-0418">Kinase</keyword>
<dbReference type="Gene3D" id="3.40.1160.10">
    <property type="entry name" value="Acetylglutamate kinase-like"/>
    <property type="match status" value="1"/>
</dbReference>
<dbReference type="GO" id="GO:0005524">
    <property type="term" value="F:ATP binding"/>
    <property type="evidence" value="ECO:0007669"/>
    <property type="project" value="UniProtKB-UniRule"/>
</dbReference>
<evidence type="ECO:0000256" key="2">
    <source>
        <dbReference type="ARBA" id="ARBA00022571"/>
    </source>
</evidence>
<comment type="catalytic activity">
    <reaction evidence="8 9">
        <text>N-acetyl-L-glutamate + ATP = N-acetyl-L-glutamyl 5-phosphate + ADP</text>
        <dbReference type="Rhea" id="RHEA:14629"/>
        <dbReference type="ChEBI" id="CHEBI:30616"/>
        <dbReference type="ChEBI" id="CHEBI:44337"/>
        <dbReference type="ChEBI" id="CHEBI:57936"/>
        <dbReference type="ChEBI" id="CHEBI:456216"/>
        <dbReference type="EC" id="2.7.2.8"/>
    </reaction>
</comment>